<dbReference type="GO" id="GO:0005737">
    <property type="term" value="C:cytoplasm"/>
    <property type="evidence" value="ECO:0007669"/>
    <property type="project" value="TreeGrafter"/>
</dbReference>
<feature type="compositionally biased region" description="Acidic residues" evidence="2">
    <location>
        <begin position="123"/>
        <end position="132"/>
    </location>
</feature>
<keyword evidence="1" id="KW-0645">Protease</keyword>
<feature type="domain" description="Calpain catalytic" evidence="3">
    <location>
        <begin position="169"/>
        <end position="435"/>
    </location>
</feature>
<dbReference type="KEGG" id="sphv:F9278_26400"/>
<keyword evidence="5" id="KW-1185">Reference proteome</keyword>
<feature type="active site" evidence="1">
    <location>
        <position position="411"/>
    </location>
</feature>
<protein>
    <recommendedName>
        <fullName evidence="3">Calpain catalytic domain-containing protein</fullName>
    </recommendedName>
</protein>
<evidence type="ECO:0000313" key="5">
    <source>
        <dbReference type="Proteomes" id="UP000327294"/>
    </source>
</evidence>
<dbReference type="SUPFAM" id="SSF54001">
    <property type="entry name" value="Cysteine proteinases"/>
    <property type="match status" value="1"/>
</dbReference>
<dbReference type="GO" id="GO:0004198">
    <property type="term" value="F:calcium-dependent cysteine-type endopeptidase activity"/>
    <property type="evidence" value="ECO:0007669"/>
    <property type="project" value="InterPro"/>
</dbReference>
<dbReference type="EMBL" id="CP045096">
    <property type="protein sequence ID" value="QFQ99088.1"/>
    <property type="molecule type" value="Genomic_DNA"/>
</dbReference>
<evidence type="ECO:0000313" key="4">
    <source>
        <dbReference type="EMBL" id="QFQ99088.1"/>
    </source>
</evidence>
<keyword evidence="1" id="KW-0788">Thiol protease</keyword>
<feature type="compositionally biased region" description="Basic and acidic residues" evidence="2">
    <location>
        <begin position="136"/>
        <end position="148"/>
    </location>
</feature>
<dbReference type="PANTHER" id="PTHR10183:SF382">
    <property type="entry name" value="CALPAIN-15"/>
    <property type="match status" value="1"/>
</dbReference>
<dbReference type="InterPro" id="IPR022684">
    <property type="entry name" value="Calpain_cysteine_protease"/>
</dbReference>
<evidence type="ECO:0000256" key="2">
    <source>
        <dbReference type="SAM" id="MobiDB-lite"/>
    </source>
</evidence>
<feature type="active site" evidence="1">
    <location>
        <position position="197"/>
    </location>
</feature>
<dbReference type="PANTHER" id="PTHR10183">
    <property type="entry name" value="CALPAIN"/>
    <property type="match status" value="1"/>
</dbReference>
<accession>A0A5P8K8G4</accession>
<feature type="active site" evidence="1">
    <location>
        <position position="395"/>
    </location>
</feature>
<dbReference type="GO" id="GO:0006508">
    <property type="term" value="P:proteolysis"/>
    <property type="evidence" value="ECO:0007669"/>
    <property type="project" value="UniProtKB-KW"/>
</dbReference>
<organism evidence="4 5">
    <name type="scientific">Streptomyces phaeolivaceus</name>
    <dbReference type="NCBI Taxonomy" id="2653200"/>
    <lineage>
        <taxon>Bacteria</taxon>
        <taxon>Bacillati</taxon>
        <taxon>Actinomycetota</taxon>
        <taxon>Actinomycetes</taxon>
        <taxon>Kitasatosporales</taxon>
        <taxon>Streptomycetaceae</taxon>
        <taxon>Streptomyces</taxon>
    </lineage>
</organism>
<evidence type="ECO:0000259" key="3">
    <source>
        <dbReference type="PROSITE" id="PS50203"/>
    </source>
</evidence>
<feature type="region of interest" description="Disordered" evidence="2">
    <location>
        <begin position="1"/>
        <end position="149"/>
    </location>
</feature>
<dbReference type="Proteomes" id="UP000327294">
    <property type="component" value="Chromosome"/>
</dbReference>
<gene>
    <name evidence="4" type="ORF">F9278_26400</name>
</gene>
<dbReference type="RefSeq" id="WP_152170524.1">
    <property type="nucleotide sequence ID" value="NZ_CP045096.1"/>
</dbReference>
<name>A0A5P8K8G4_9ACTN</name>
<reference evidence="4 5" key="1">
    <citation type="submission" date="2019-10" db="EMBL/GenBank/DDBJ databases">
        <title>Streptomyces sp. strain GY16 isolated from leaves of Broussonetia papyrifera.</title>
        <authorList>
            <person name="Mo P."/>
        </authorList>
    </citation>
    <scope>NUCLEOTIDE SEQUENCE [LARGE SCALE GENOMIC DNA]</scope>
    <source>
        <strain evidence="4 5">GY16</strain>
    </source>
</reference>
<evidence type="ECO:0000256" key="1">
    <source>
        <dbReference type="PROSITE-ProRule" id="PRU00239"/>
    </source>
</evidence>
<proteinExistence type="predicted"/>
<dbReference type="InterPro" id="IPR038765">
    <property type="entry name" value="Papain-like_cys_pep_sf"/>
</dbReference>
<keyword evidence="1" id="KW-0378">Hydrolase</keyword>
<dbReference type="AlphaFoldDB" id="A0A5P8K8G4"/>
<dbReference type="InterPro" id="IPR001300">
    <property type="entry name" value="Peptidase_C2_calpain_cat"/>
</dbReference>
<dbReference type="Pfam" id="PF00648">
    <property type="entry name" value="Peptidase_C2"/>
    <property type="match status" value="1"/>
</dbReference>
<sequence>MSELQGTDRPPAPELEVSGPWESGETGAPVEPGAADSSTAVKDSWSGEGFLEPSEPVEPTEPAEPLEPEGSVDSAGVWSEGEPEEPSYWSAVGDTDSPPQTAEEPEGPTEPVEPEASAHPVEAEEPDTETGEPSDAGDKIQKTVDRPSIENMYFDDGEEIEGLTYGDPINEGPEGKVPLFDGSPTREQIAQGSLNDCGVIASLAAVAGHRPEAIENAVQENSDGTYTVTFYDTERGADDVCRATGPRIEFVVEPGLPVVEDDPGMPVFAQMEGAAWPAVLEKAMAAVDQTWEDKRTNDWDAEWKADADAPDGPTPVGYERLNQGSTVWEQTEMLTQLTGSDSIVLPFPQGEGAGPALEGHLRQQLAESKPVLAATRMLNEDADEEELPYELVPNHVYEVVGAQDGMVHLRNPWGVDDPEKMSTEEFIKNFSDQGWGLYGTLA</sequence>
<dbReference type="PROSITE" id="PS50203">
    <property type="entry name" value="CALPAIN_CAT"/>
    <property type="match status" value="1"/>
</dbReference>